<keyword evidence="2" id="KW-1185">Reference proteome</keyword>
<reference evidence="1 2" key="1">
    <citation type="submission" date="2024-03" db="EMBL/GenBank/DDBJ databases">
        <title>Novel Streptomyces species of biotechnological and ecological value are a feature of Machair soil.</title>
        <authorList>
            <person name="Prole J.R."/>
            <person name="Goodfellow M."/>
            <person name="Allenby N."/>
            <person name="Ward A.C."/>
        </authorList>
    </citation>
    <scope>NUCLEOTIDE SEQUENCE [LARGE SCALE GENOMIC DNA]</scope>
    <source>
        <strain evidence="1 2">MS1.AVA.1</strain>
    </source>
</reference>
<comment type="caution">
    <text evidence="1">The sequence shown here is derived from an EMBL/GenBank/DDBJ whole genome shotgun (WGS) entry which is preliminary data.</text>
</comment>
<sequence>MLTTLGRVTPYGNFTVLREVSQHTNIKLSQVAEEVLKYAQGAAPLEVLVGEAACGPRPPRRWRTAGCPMRPNVESYSSRWAGVAG</sequence>
<name>A0ABU8UUU3_9ACTN</name>
<evidence type="ECO:0000313" key="1">
    <source>
        <dbReference type="EMBL" id="MEJ8672664.1"/>
    </source>
</evidence>
<organism evidence="1 2">
    <name type="scientific">Streptomyces machairae</name>
    <dbReference type="NCBI Taxonomy" id="3134109"/>
    <lineage>
        <taxon>Bacteria</taxon>
        <taxon>Bacillati</taxon>
        <taxon>Actinomycetota</taxon>
        <taxon>Actinomycetes</taxon>
        <taxon>Kitasatosporales</taxon>
        <taxon>Streptomycetaceae</taxon>
        <taxon>Streptomyces</taxon>
    </lineage>
</organism>
<dbReference type="InterPro" id="IPR036388">
    <property type="entry name" value="WH-like_DNA-bd_sf"/>
</dbReference>
<evidence type="ECO:0000313" key="2">
    <source>
        <dbReference type="Proteomes" id="UP001376459"/>
    </source>
</evidence>
<dbReference type="EMBL" id="JBBKAK010000001">
    <property type="protein sequence ID" value="MEJ8672664.1"/>
    <property type="molecule type" value="Genomic_DNA"/>
</dbReference>
<dbReference type="Proteomes" id="UP001376459">
    <property type="component" value="Unassembled WGS sequence"/>
</dbReference>
<protein>
    <submittedName>
        <fullName evidence="1">ANTAR domain-containing protein</fullName>
    </submittedName>
</protein>
<gene>
    <name evidence="1" type="ORF">WKI71_43050</name>
</gene>
<proteinExistence type="predicted"/>
<accession>A0ABU8UUU3</accession>
<dbReference type="Gene3D" id="1.10.10.10">
    <property type="entry name" value="Winged helix-like DNA-binding domain superfamily/Winged helix DNA-binding domain"/>
    <property type="match status" value="1"/>
</dbReference>